<proteinExistence type="predicted"/>
<protein>
    <submittedName>
        <fullName evidence="2">SMI1/KNR4 family protein</fullName>
    </submittedName>
</protein>
<sequence>MGYPMRWTSQFSAVDKQQIIEIEETLGVVFPKDFSDILRQYPLGSSEDEVIDFGQFKEKVFAGLLNVGGPDDLITVAKSMGDALPENTVPFGTDPFGNLFCFRWMNSGEPQVVYWDHETYGRTEDIEKSVFFVAASWKEFLSKLYTPA</sequence>
<dbReference type="EMBL" id="WBUI01000003">
    <property type="protein sequence ID" value="KAB2934413.1"/>
    <property type="molecule type" value="Genomic_DNA"/>
</dbReference>
<dbReference type="InterPro" id="IPR037883">
    <property type="entry name" value="Knr4/Smi1-like_sf"/>
</dbReference>
<dbReference type="Gene3D" id="3.40.1580.10">
    <property type="entry name" value="SMI1/KNR4-like"/>
    <property type="match status" value="1"/>
</dbReference>
<gene>
    <name evidence="2" type="ORF">F9K24_05140</name>
</gene>
<dbReference type="InterPro" id="IPR018958">
    <property type="entry name" value="Knr4/Smi1-like_dom"/>
</dbReference>
<evidence type="ECO:0000313" key="2">
    <source>
        <dbReference type="EMBL" id="KAB2934413.1"/>
    </source>
</evidence>
<comment type="caution">
    <text evidence="2">The sequence shown here is derived from an EMBL/GenBank/DDBJ whole genome shotgun (WGS) entry which is preliminary data.</text>
</comment>
<dbReference type="SMART" id="SM00860">
    <property type="entry name" value="SMI1_KNR4"/>
    <property type="match status" value="1"/>
</dbReference>
<dbReference type="SUPFAM" id="SSF160631">
    <property type="entry name" value="SMI1/KNR4-like"/>
    <property type="match status" value="1"/>
</dbReference>
<evidence type="ECO:0000259" key="1">
    <source>
        <dbReference type="SMART" id="SM00860"/>
    </source>
</evidence>
<reference evidence="2 3" key="1">
    <citation type="submission" date="2019-10" db="EMBL/GenBank/DDBJ databases">
        <title>Extracellular Electron Transfer in a Candidatus Methanoperedens spp. Enrichment Culture.</title>
        <authorList>
            <person name="Berger S."/>
            <person name="Rangel Shaw D."/>
            <person name="Berben T."/>
            <person name="In 'T Zandt M."/>
            <person name="Frank J."/>
            <person name="Reimann J."/>
            <person name="Jetten M.S.M."/>
            <person name="Welte C.U."/>
        </authorList>
    </citation>
    <scope>NUCLEOTIDE SEQUENCE [LARGE SCALE GENOMIC DNA]</scope>
    <source>
        <strain evidence="2">SB12</strain>
    </source>
</reference>
<dbReference type="AlphaFoldDB" id="A0A833H3T1"/>
<evidence type="ECO:0000313" key="3">
    <source>
        <dbReference type="Proteomes" id="UP000460298"/>
    </source>
</evidence>
<name>A0A833H3T1_9LEPT</name>
<dbReference type="Proteomes" id="UP000460298">
    <property type="component" value="Unassembled WGS sequence"/>
</dbReference>
<feature type="domain" description="Knr4/Smi1-like" evidence="1">
    <location>
        <begin position="13"/>
        <end position="143"/>
    </location>
</feature>
<organism evidence="2 3">
    <name type="scientific">Leptonema illini</name>
    <dbReference type="NCBI Taxonomy" id="183"/>
    <lineage>
        <taxon>Bacteria</taxon>
        <taxon>Pseudomonadati</taxon>
        <taxon>Spirochaetota</taxon>
        <taxon>Spirochaetia</taxon>
        <taxon>Leptospirales</taxon>
        <taxon>Leptospiraceae</taxon>
        <taxon>Leptonema</taxon>
    </lineage>
</organism>
<accession>A0A833H3T1</accession>
<dbReference type="Pfam" id="PF09346">
    <property type="entry name" value="SMI1_KNR4"/>
    <property type="match status" value="1"/>
</dbReference>